<accession>A0A5C5W8A0</accession>
<keyword evidence="1" id="KW-1133">Transmembrane helix</keyword>
<dbReference type="AlphaFoldDB" id="A0A5C5W8A0"/>
<protein>
    <submittedName>
        <fullName evidence="2">Uncharacterized protein</fullName>
    </submittedName>
</protein>
<feature type="transmembrane region" description="Helical" evidence="1">
    <location>
        <begin position="71"/>
        <end position="98"/>
    </location>
</feature>
<name>A0A5C5W8A0_9BACT</name>
<evidence type="ECO:0000313" key="3">
    <source>
        <dbReference type="Proteomes" id="UP000316598"/>
    </source>
</evidence>
<keyword evidence="1" id="KW-0812">Transmembrane</keyword>
<keyword evidence="3" id="KW-1185">Reference proteome</keyword>
<dbReference type="EMBL" id="SJPI01000008">
    <property type="protein sequence ID" value="TWT47116.1"/>
    <property type="molecule type" value="Genomic_DNA"/>
</dbReference>
<keyword evidence="1" id="KW-0472">Membrane</keyword>
<comment type="caution">
    <text evidence="2">The sequence shown here is derived from an EMBL/GenBank/DDBJ whole genome shotgun (WGS) entry which is preliminary data.</text>
</comment>
<evidence type="ECO:0000313" key="2">
    <source>
        <dbReference type="EMBL" id="TWT47116.1"/>
    </source>
</evidence>
<organism evidence="2 3">
    <name type="scientific">Rubripirellula amarantea</name>
    <dbReference type="NCBI Taxonomy" id="2527999"/>
    <lineage>
        <taxon>Bacteria</taxon>
        <taxon>Pseudomonadati</taxon>
        <taxon>Planctomycetota</taxon>
        <taxon>Planctomycetia</taxon>
        <taxon>Pirellulales</taxon>
        <taxon>Pirellulaceae</taxon>
        <taxon>Rubripirellula</taxon>
    </lineage>
</organism>
<proteinExistence type="predicted"/>
<dbReference type="Proteomes" id="UP000316598">
    <property type="component" value="Unassembled WGS sequence"/>
</dbReference>
<feature type="transmembrane region" description="Helical" evidence="1">
    <location>
        <begin position="16"/>
        <end position="34"/>
    </location>
</feature>
<gene>
    <name evidence="2" type="ORF">Pla22_52590</name>
</gene>
<reference evidence="2 3" key="1">
    <citation type="submission" date="2019-02" db="EMBL/GenBank/DDBJ databases">
        <title>Deep-cultivation of Planctomycetes and their phenomic and genomic characterization uncovers novel biology.</title>
        <authorList>
            <person name="Wiegand S."/>
            <person name="Jogler M."/>
            <person name="Boedeker C."/>
            <person name="Pinto D."/>
            <person name="Vollmers J."/>
            <person name="Rivas-Marin E."/>
            <person name="Kohn T."/>
            <person name="Peeters S.H."/>
            <person name="Heuer A."/>
            <person name="Rast P."/>
            <person name="Oberbeckmann S."/>
            <person name="Bunk B."/>
            <person name="Jeske O."/>
            <person name="Meyerdierks A."/>
            <person name="Storesund J.E."/>
            <person name="Kallscheuer N."/>
            <person name="Luecker S."/>
            <person name="Lage O.M."/>
            <person name="Pohl T."/>
            <person name="Merkel B.J."/>
            <person name="Hornburger P."/>
            <person name="Mueller R.-W."/>
            <person name="Bruemmer F."/>
            <person name="Labrenz M."/>
            <person name="Spormann A.M."/>
            <person name="Op Den Camp H."/>
            <person name="Overmann J."/>
            <person name="Amann R."/>
            <person name="Jetten M.S.M."/>
            <person name="Mascher T."/>
            <person name="Medema M.H."/>
            <person name="Devos D.P."/>
            <person name="Kaster A.-K."/>
            <person name="Ovreas L."/>
            <person name="Rohde M."/>
            <person name="Galperin M.Y."/>
            <person name="Jogler C."/>
        </authorList>
    </citation>
    <scope>NUCLEOTIDE SEQUENCE [LARGE SCALE GENOMIC DNA]</scope>
    <source>
        <strain evidence="2 3">Pla22</strain>
    </source>
</reference>
<sequence>MTRTNPKPQQYSVRDLLGLTGLLAVALCLVPVAMLPAMSFLWLPIGLVLVFASGLLTAGRSGAKRAVLGTAMILISLFLIAIALCVLAWLAYVIFAIATNAVG</sequence>
<feature type="transmembrane region" description="Helical" evidence="1">
    <location>
        <begin position="40"/>
        <end position="59"/>
    </location>
</feature>
<dbReference type="RefSeq" id="WP_146517658.1">
    <property type="nucleotide sequence ID" value="NZ_SJPI01000008.1"/>
</dbReference>
<evidence type="ECO:0000256" key="1">
    <source>
        <dbReference type="SAM" id="Phobius"/>
    </source>
</evidence>